<comment type="caution">
    <text evidence="1">The sequence shown here is derived from an EMBL/GenBank/DDBJ whole genome shotgun (WGS) entry which is preliminary data.</text>
</comment>
<keyword evidence="2" id="KW-1185">Reference proteome</keyword>
<reference evidence="1" key="1">
    <citation type="submission" date="2023-03" db="EMBL/GenBank/DDBJ databases">
        <title>Amycolatopsis taiwanensis NBRC 103393.</title>
        <authorList>
            <person name="Ichikawa N."/>
            <person name="Sato H."/>
            <person name="Tonouchi N."/>
        </authorList>
    </citation>
    <scope>NUCLEOTIDE SEQUENCE</scope>
    <source>
        <strain evidence="1">NBRC 103393</strain>
    </source>
</reference>
<accession>A0A9W6R7J5</accession>
<organism evidence="1 2">
    <name type="scientific">Amycolatopsis taiwanensis</name>
    <dbReference type="NCBI Taxonomy" id="342230"/>
    <lineage>
        <taxon>Bacteria</taxon>
        <taxon>Bacillati</taxon>
        <taxon>Actinomycetota</taxon>
        <taxon>Actinomycetes</taxon>
        <taxon>Pseudonocardiales</taxon>
        <taxon>Pseudonocardiaceae</taxon>
        <taxon>Amycolatopsis</taxon>
    </lineage>
</organism>
<gene>
    <name evidence="1" type="ORF">Atai01_74530</name>
</gene>
<dbReference type="Proteomes" id="UP001165136">
    <property type="component" value="Unassembled WGS sequence"/>
</dbReference>
<evidence type="ECO:0000313" key="1">
    <source>
        <dbReference type="EMBL" id="GLY70834.1"/>
    </source>
</evidence>
<proteinExistence type="predicted"/>
<sequence>MEGHTDQGELGGAGTSDCKWYKSSTNEVGGTYFGITVRPAQGLKNTGVTPSGHMSEVHTTGGREAGFLKMNEGEGPCVLAVLEIAVGSGRVDLNAETGTTDDACSVVSKLSDVVEPKLPAS</sequence>
<protein>
    <recommendedName>
        <fullName evidence="3">DUF3558 domain-containing protein</fullName>
    </recommendedName>
</protein>
<evidence type="ECO:0008006" key="3">
    <source>
        <dbReference type="Google" id="ProtNLM"/>
    </source>
</evidence>
<evidence type="ECO:0000313" key="2">
    <source>
        <dbReference type="Proteomes" id="UP001165136"/>
    </source>
</evidence>
<name>A0A9W6R7J5_9PSEU</name>
<dbReference type="EMBL" id="BSTI01000027">
    <property type="protein sequence ID" value="GLY70834.1"/>
    <property type="molecule type" value="Genomic_DNA"/>
</dbReference>
<dbReference type="AlphaFoldDB" id="A0A9W6R7J5"/>